<evidence type="ECO:0008006" key="4">
    <source>
        <dbReference type="Google" id="ProtNLM"/>
    </source>
</evidence>
<organism evidence="2 3">
    <name type="scientific">Malus baccata</name>
    <name type="common">Siberian crab apple</name>
    <name type="synonym">Pyrus baccata</name>
    <dbReference type="NCBI Taxonomy" id="106549"/>
    <lineage>
        <taxon>Eukaryota</taxon>
        <taxon>Viridiplantae</taxon>
        <taxon>Streptophyta</taxon>
        <taxon>Embryophyta</taxon>
        <taxon>Tracheophyta</taxon>
        <taxon>Spermatophyta</taxon>
        <taxon>Magnoliopsida</taxon>
        <taxon>eudicotyledons</taxon>
        <taxon>Gunneridae</taxon>
        <taxon>Pentapetalae</taxon>
        <taxon>rosids</taxon>
        <taxon>fabids</taxon>
        <taxon>Rosales</taxon>
        <taxon>Rosaceae</taxon>
        <taxon>Amygdaloideae</taxon>
        <taxon>Maleae</taxon>
        <taxon>Malus</taxon>
    </lineage>
</organism>
<accession>A0A540MDG8</accession>
<reference evidence="2 3" key="1">
    <citation type="journal article" date="2019" name="G3 (Bethesda)">
        <title>Sequencing of a Wild Apple (Malus baccata) Genome Unravels the Differences Between Cultivated and Wild Apple Species Regarding Disease Resistance and Cold Tolerance.</title>
        <authorList>
            <person name="Chen X."/>
        </authorList>
    </citation>
    <scope>NUCLEOTIDE SEQUENCE [LARGE SCALE GENOMIC DNA]</scope>
    <source>
        <strain evidence="3">cv. Shandingzi</strain>
        <tissue evidence="2">Leaves</tissue>
    </source>
</reference>
<dbReference type="AlphaFoldDB" id="A0A540MDG8"/>
<feature type="signal peptide" evidence="1">
    <location>
        <begin position="1"/>
        <end position="16"/>
    </location>
</feature>
<keyword evidence="1" id="KW-0732">Signal</keyword>
<evidence type="ECO:0000313" key="2">
    <source>
        <dbReference type="EMBL" id="TQD96796.1"/>
    </source>
</evidence>
<name>A0A540MDG8_MALBA</name>
<gene>
    <name evidence="2" type="ORF">C1H46_017528</name>
</gene>
<sequence length="64" mass="7470">MSLSLLFSLNAQLAVRWTPPPPCGFPMKIRQFLVRLDESRITDHFFFNLRFKFEHGKLESASIS</sequence>
<dbReference type="Proteomes" id="UP000315295">
    <property type="component" value="Unassembled WGS sequence"/>
</dbReference>
<protein>
    <recommendedName>
        <fullName evidence="4">Secreted protein</fullName>
    </recommendedName>
</protein>
<comment type="caution">
    <text evidence="2">The sequence shown here is derived from an EMBL/GenBank/DDBJ whole genome shotgun (WGS) entry which is preliminary data.</text>
</comment>
<evidence type="ECO:0000313" key="3">
    <source>
        <dbReference type="Proteomes" id="UP000315295"/>
    </source>
</evidence>
<dbReference type="EMBL" id="VIEB01000285">
    <property type="protein sequence ID" value="TQD96796.1"/>
    <property type="molecule type" value="Genomic_DNA"/>
</dbReference>
<keyword evidence="3" id="KW-1185">Reference proteome</keyword>
<feature type="chain" id="PRO_5021806337" description="Secreted protein" evidence="1">
    <location>
        <begin position="17"/>
        <end position="64"/>
    </location>
</feature>
<proteinExistence type="predicted"/>
<evidence type="ECO:0000256" key="1">
    <source>
        <dbReference type="SAM" id="SignalP"/>
    </source>
</evidence>